<dbReference type="EMBL" id="JAEACU010000008">
    <property type="protein sequence ID" value="KAH7520698.1"/>
    <property type="molecule type" value="Genomic_DNA"/>
</dbReference>
<accession>A0A978V0D2</accession>
<name>A0A978V0D2_ZIZJJ</name>
<proteinExistence type="predicted"/>
<protein>
    <submittedName>
        <fullName evidence="1">Uncharacterized protein</fullName>
    </submittedName>
</protein>
<dbReference type="Proteomes" id="UP000813462">
    <property type="component" value="Unassembled WGS sequence"/>
</dbReference>
<comment type="caution">
    <text evidence="1">The sequence shown here is derived from an EMBL/GenBank/DDBJ whole genome shotgun (WGS) entry which is preliminary data.</text>
</comment>
<organism evidence="1 2">
    <name type="scientific">Ziziphus jujuba var. spinosa</name>
    <dbReference type="NCBI Taxonomy" id="714518"/>
    <lineage>
        <taxon>Eukaryota</taxon>
        <taxon>Viridiplantae</taxon>
        <taxon>Streptophyta</taxon>
        <taxon>Embryophyta</taxon>
        <taxon>Tracheophyta</taxon>
        <taxon>Spermatophyta</taxon>
        <taxon>Magnoliopsida</taxon>
        <taxon>eudicotyledons</taxon>
        <taxon>Gunneridae</taxon>
        <taxon>Pentapetalae</taxon>
        <taxon>rosids</taxon>
        <taxon>fabids</taxon>
        <taxon>Rosales</taxon>
        <taxon>Rhamnaceae</taxon>
        <taxon>Paliureae</taxon>
        <taxon>Ziziphus</taxon>
    </lineage>
</organism>
<reference evidence="1" key="1">
    <citation type="journal article" date="2021" name="Front. Plant Sci.">
        <title>Chromosome-Scale Genome Assembly for Chinese Sour Jujube and Insights Into Its Genome Evolution and Domestication Signature.</title>
        <authorList>
            <person name="Shen L.-Y."/>
            <person name="Luo H."/>
            <person name="Wang X.-L."/>
            <person name="Wang X.-M."/>
            <person name="Qiu X.-J."/>
            <person name="Liu H."/>
            <person name="Zhou S.-S."/>
            <person name="Jia K.-H."/>
            <person name="Nie S."/>
            <person name="Bao Y.-T."/>
            <person name="Zhang R.-G."/>
            <person name="Yun Q.-Z."/>
            <person name="Chai Y.-H."/>
            <person name="Lu J.-Y."/>
            <person name="Li Y."/>
            <person name="Zhao S.-W."/>
            <person name="Mao J.-F."/>
            <person name="Jia S.-G."/>
            <person name="Mao Y.-M."/>
        </authorList>
    </citation>
    <scope>NUCLEOTIDE SEQUENCE</scope>
    <source>
        <strain evidence="1">AT0</strain>
        <tissue evidence="1">Leaf</tissue>
    </source>
</reference>
<dbReference type="AlphaFoldDB" id="A0A978V0D2"/>
<sequence>MADSPPVLLCHSYLPPCEGAYILATTKSGILLCATFRYRRNPTYYVSKPTTKQWEVIPNPKEKYSHCQAFAMVVLRSTPLHYKIVQFSPIDQNKFKYE</sequence>
<evidence type="ECO:0000313" key="2">
    <source>
        <dbReference type="Proteomes" id="UP000813462"/>
    </source>
</evidence>
<gene>
    <name evidence="1" type="ORF">FEM48_Zijuj08G0172800</name>
</gene>
<evidence type="ECO:0000313" key="1">
    <source>
        <dbReference type="EMBL" id="KAH7520698.1"/>
    </source>
</evidence>